<reference evidence="2" key="1">
    <citation type="submission" date="2021-03" db="EMBL/GenBank/DDBJ databases">
        <authorList>
            <person name="Bekaert M."/>
        </authorList>
    </citation>
    <scope>NUCLEOTIDE SEQUENCE</scope>
</reference>
<name>A0A8S3QRB9_MYTED</name>
<accession>A0A8S3QRB9</accession>
<evidence type="ECO:0000313" key="3">
    <source>
        <dbReference type="Proteomes" id="UP000683360"/>
    </source>
</evidence>
<organism evidence="2 3">
    <name type="scientific">Mytilus edulis</name>
    <name type="common">Blue mussel</name>
    <dbReference type="NCBI Taxonomy" id="6550"/>
    <lineage>
        <taxon>Eukaryota</taxon>
        <taxon>Metazoa</taxon>
        <taxon>Spiralia</taxon>
        <taxon>Lophotrochozoa</taxon>
        <taxon>Mollusca</taxon>
        <taxon>Bivalvia</taxon>
        <taxon>Autobranchia</taxon>
        <taxon>Pteriomorphia</taxon>
        <taxon>Mytilida</taxon>
        <taxon>Mytiloidea</taxon>
        <taxon>Mytilidae</taxon>
        <taxon>Mytilinae</taxon>
        <taxon>Mytilus</taxon>
    </lineage>
</organism>
<dbReference type="PANTHER" id="PTHR46534:SF1">
    <property type="entry name" value="IGGFC-BINDING PROTEIN N-TERMINAL DOMAIN-CONTAINING PROTEIN"/>
    <property type="match status" value="1"/>
</dbReference>
<sequence>MIPAEKWDQHFIIPPIHKASKLKIRMISRYENTTVTIKTIGGYFYTRNGDKIEIDLSPDSYFVSASHPILLTLYSLVETKGIIMVIVPGIKHYSKEYVIAPPEDASYTNYITVTIKTSDVDGLRFVGNLVDVESTVIKAHNESYTSVIKKMTSHSVYKIRHVSSNALYGVVVYGLCASSAYGYSAGFRF</sequence>
<feature type="domain" description="IgGFc-binding protein N-terminal" evidence="1">
    <location>
        <begin position="1"/>
        <end position="174"/>
    </location>
</feature>
<proteinExistence type="predicted"/>
<gene>
    <name evidence="2" type="ORF">MEDL_12924</name>
</gene>
<dbReference type="InterPro" id="IPR035234">
    <property type="entry name" value="IgGFc-bd_N"/>
</dbReference>
<dbReference type="AlphaFoldDB" id="A0A8S3QRB9"/>
<evidence type="ECO:0000313" key="2">
    <source>
        <dbReference type="EMBL" id="CAG2198181.1"/>
    </source>
</evidence>
<comment type="caution">
    <text evidence="2">The sequence shown here is derived from an EMBL/GenBank/DDBJ whole genome shotgun (WGS) entry which is preliminary data.</text>
</comment>
<protein>
    <recommendedName>
        <fullName evidence="1">IgGFc-binding protein N-terminal domain-containing protein</fullName>
    </recommendedName>
</protein>
<dbReference type="Pfam" id="PF17517">
    <property type="entry name" value="IgGFc_binding"/>
    <property type="match status" value="1"/>
</dbReference>
<dbReference type="PANTHER" id="PTHR46534">
    <property type="entry name" value="IGGFC_BINDING DOMAIN-CONTAINING PROTEIN"/>
    <property type="match status" value="1"/>
</dbReference>
<keyword evidence="3" id="KW-1185">Reference proteome</keyword>
<dbReference type="Proteomes" id="UP000683360">
    <property type="component" value="Unassembled WGS sequence"/>
</dbReference>
<dbReference type="EMBL" id="CAJPWZ010000669">
    <property type="protein sequence ID" value="CAG2198181.1"/>
    <property type="molecule type" value="Genomic_DNA"/>
</dbReference>
<evidence type="ECO:0000259" key="1">
    <source>
        <dbReference type="Pfam" id="PF17517"/>
    </source>
</evidence>
<dbReference type="OrthoDB" id="6115861at2759"/>